<organism evidence="9 10">
    <name type="scientific">Draconibacterium sediminis</name>
    <dbReference type="NCBI Taxonomy" id="1544798"/>
    <lineage>
        <taxon>Bacteria</taxon>
        <taxon>Pseudomonadati</taxon>
        <taxon>Bacteroidota</taxon>
        <taxon>Bacteroidia</taxon>
        <taxon>Marinilabiliales</taxon>
        <taxon>Prolixibacteraceae</taxon>
        <taxon>Draconibacterium</taxon>
    </lineage>
</organism>
<feature type="repeat" description="TPR" evidence="6">
    <location>
        <begin position="290"/>
        <end position="323"/>
    </location>
</feature>
<evidence type="ECO:0000256" key="1">
    <source>
        <dbReference type="ARBA" id="ARBA00004496"/>
    </source>
</evidence>
<evidence type="ECO:0000313" key="9">
    <source>
        <dbReference type="EMBL" id="KJF43257.1"/>
    </source>
</evidence>
<dbReference type="AlphaFoldDB" id="A0A0D8J8S0"/>
<dbReference type="InterPro" id="IPR011990">
    <property type="entry name" value="TPR-like_helical_dom_sf"/>
</dbReference>
<keyword evidence="3" id="KW-0677">Repeat</keyword>
<dbReference type="Proteomes" id="UP000032544">
    <property type="component" value="Unassembled WGS sequence"/>
</dbReference>
<feature type="signal peptide" evidence="8">
    <location>
        <begin position="1"/>
        <end position="21"/>
    </location>
</feature>
<dbReference type="Gene3D" id="1.25.40.10">
    <property type="entry name" value="Tetratricopeptide repeat domain"/>
    <property type="match status" value="2"/>
</dbReference>
<proteinExistence type="inferred from homology"/>
<keyword evidence="7" id="KW-1133">Transmembrane helix</keyword>
<dbReference type="EMBL" id="JRHC01000003">
    <property type="protein sequence ID" value="KJF43257.1"/>
    <property type="molecule type" value="Genomic_DNA"/>
</dbReference>
<evidence type="ECO:0000256" key="5">
    <source>
        <dbReference type="ARBA" id="ARBA00038253"/>
    </source>
</evidence>
<keyword evidence="2" id="KW-0963">Cytoplasm</keyword>
<feature type="chain" id="PRO_5002331290" description="HTH luxR-type domain-containing protein" evidence="8">
    <location>
        <begin position="22"/>
        <end position="593"/>
    </location>
</feature>
<dbReference type="OrthoDB" id="1113019at2"/>
<dbReference type="InterPro" id="IPR016032">
    <property type="entry name" value="Sig_transdc_resp-reg_C-effctor"/>
</dbReference>
<keyword evidence="7" id="KW-0472">Membrane</keyword>
<evidence type="ECO:0000256" key="7">
    <source>
        <dbReference type="SAM" id="Phobius"/>
    </source>
</evidence>
<keyword evidence="7" id="KW-0812">Transmembrane</keyword>
<dbReference type="PROSITE" id="PS50005">
    <property type="entry name" value="TPR"/>
    <property type="match status" value="2"/>
</dbReference>
<dbReference type="GO" id="GO:0003677">
    <property type="term" value="F:DNA binding"/>
    <property type="evidence" value="ECO:0007669"/>
    <property type="project" value="InterPro"/>
</dbReference>
<dbReference type="Pfam" id="PF13374">
    <property type="entry name" value="TPR_10"/>
    <property type="match status" value="1"/>
</dbReference>
<dbReference type="PANTHER" id="PTHR46630:SF1">
    <property type="entry name" value="TETRATRICOPEPTIDE REPEAT PROTEIN 29"/>
    <property type="match status" value="1"/>
</dbReference>
<protein>
    <recommendedName>
        <fullName evidence="11">HTH luxR-type domain-containing protein</fullName>
    </recommendedName>
</protein>
<keyword evidence="10" id="KW-1185">Reference proteome</keyword>
<keyword evidence="8" id="KW-0732">Signal</keyword>
<dbReference type="PANTHER" id="PTHR46630">
    <property type="entry name" value="TETRATRICOPEPTIDE REPEAT PROTEIN 29"/>
    <property type="match status" value="1"/>
</dbReference>
<evidence type="ECO:0000256" key="3">
    <source>
        <dbReference type="ARBA" id="ARBA00022737"/>
    </source>
</evidence>
<dbReference type="RefSeq" id="WP_045030449.1">
    <property type="nucleotide sequence ID" value="NZ_JRHC01000003.1"/>
</dbReference>
<evidence type="ECO:0000313" key="10">
    <source>
        <dbReference type="Proteomes" id="UP000032544"/>
    </source>
</evidence>
<dbReference type="SUPFAM" id="SSF48452">
    <property type="entry name" value="TPR-like"/>
    <property type="match status" value="1"/>
</dbReference>
<feature type="transmembrane region" description="Helical" evidence="7">
    <location>
        <begin position="404"/>
        <end position="425"/>
    </location>
</feature>
<evidence type="ECO:0000256" key="6">
    <source>
        <dbReference type="PROSITE-ProRule" id="PRU00339"/>
    </source>
</evidence>
<feature type="repeat" description="TPR" evidence="6">
    <location>
        <begin position="121"/>
        <end position="154"/>
    </location>
</feature>
<dbReference type="PATRIC" id="fig|1544798.3.peg.2851"/>
<dbReference type="SUPFAM" id="SSF81901">
    <property type="entry name" value="HCP-like"/>
    <property type="match status" value="1"/>
</dbReference>
<dbReference type="GO" id="GO:0006355">
    <property type="term" value="P:regulation of DNA-templated transcription"/>
    <property type="evidence" value="ECO:0007669"/>
    <property type="project" value="InterPro"/>
</dbReference>
<evidence type="ECO:0008006" key="11">
    <source>
        <dbReference type="Google" id="ProtNLM"/>
    </source>
</evidence>
<dbReference type="STRING" id="1544798.LH29_13455"/>
<reference evidence="9 10" key="1">
    <citation type="submission" date="2014-09" db="EMBL/GenBank/DDBJ databases">
        <title>Draft Genome Sequence of Draconibacterium sp. JN14CK-3.</title>
        <authorList>
            <person name="Dong C."/>
            <person name="Lai Q."/>
            <person name="Shao Z."/>
        </authorList>
    </citation>
    <scope>NUCLEOTIDE SEQUENCE [LARGE SCALE GENOMIC DNA]</scope>
    <source>
        <strain evidence="9 10">JN14CK-3</strain>
    </source>
</reference>
<dbReference type="InterPro" id="IPR019734">
    <property type="entry name" value="TPR_rpt"/>
</dbReference>
<comment type="subcellular location">
    <subcellularLocation>
        <location evidence="1">Cytoplasm</location>
    </subcellularLocation>
</comment>
<name>A0A0D8J8S0_9BACT</name>
<keyword evidence="4 6" id="KW-0802">TPR repeat</keyword>
<dbReference type="SUPFAM" id="SSF46894">
    <property type="entry name" value="C-terminal effector domain of the bipartite response regulators"/>
    <property type="match status" value="1"/>
</dbReference>
<dbReference type="GO" id="GO:0005737">
    <property type="term" value="C:cytoplasm"/>
    <property type="evidence" value="ECO:0007669"/>
    <property type="project" value="UniProtKB-SubCell"/>
</dbReference>
<sequence>MNLKSIYFFIITFLMAAHVVAQPNVDSLKTKYTAEVSIENKVLLVTEIAKSYLNTQPDSVRYYANEGLKLAEASKNYSALFRFYNILGRIELMQQNEDAAIASYEQAMQLLNHLENKTEAFSVVINLGYLYDLQNKYTEAFQLYSKGLQIAEELNDSTWLYSIYNNFGSHLKSLGDLEASKKMFNKTIAIAKMLKKEELFFSPASAYNNLSLIYVEEQKPDSALYYLRKAWNYPGARNDAYGEQIMSVNFVDIFLETQQHDSVSKYLNIQKADLEILESSFPGSMNFQYATYYRQLGENYYNNKQYKQALHALEKALDYSEKLDEYGIKTQVLQLLASSNEKSGNMQKAAFYYKSYAESSNILNERNSGEEIIKLRAKHELDKELTETKNELAVIKFRKDKKDMIYIIILLLSVSTALVILLLFLQQRNRHKQLQTEEALHRMEKEKVSEELDHKKKEMATNGMYLAQKNNLILLVSKKLTEIQNDLPQKDAGKIKEIIEELGSKAHDNSWEEFEKRFKEVHTDFYERLSKAYPKLTAGDLRLCGFLRLNMSNKEIAAITYQNVESLKTARYRLRKKLGLSREVNLIHFLTKF</sequence>
<evidence type="ECO:0000256" key="2">
    <source>
        <dbReference type="ARBA" id="ARBA00022490"/>
    </source>
</evidence>
<comment type="caution">
    <text evidence="9">The sequence shown here is derived from an EMBL/GenBank/DDBJ whole genome shotgun (WGS) entry which is preliminary data.</text>
</comment>
<dbReference type="SMART" id="SM00028">
    <property type="entry name" value="TPR"/>
    <property type="match status" value="5"/>
</dbReference>
<evidence type="ECO:0000256" key="8">
    <source>
        <dbReference type="SAM" id="SignalP"/>
    </source>
</evidence>
<dbReference type="InterPro" id="IPR051476">
    <property type="entry name" value="Bac_ResReg_Asp_Phosphatase"/>
</dbReference>
<dbReference type="Pfam" id="PF13424">
    <property type="entry name" value="TPR_12"/>
    <property type="match status" value="1"/>
</dbReference>
<comment type="similarity">
    <text evidence="5">Belongs to the Rap family.</text>
</comment>
<evidence type="ECO:0000256" key="4">
    <source>
        <dbReference type="ARBA" id="ARBA00022803"/>
    </source>
</evidence>
<gene>
    <name evidence="9" type="ORF">LH29_13455</name>
</gene>
<accession>A0A0D8J8S0</accession>